<proteinExistence type="predicted"/>
<reference evidence="1" key="1">
    <citation type="submission" date="2021-06" db="EMBL/GenBank/DDBJ databases">
        <authorList>
            <person name="Kallberg Y."/>
            <person name="Tangrot J."/>
            <person name="Rosling A."/>
        </authorList>
    </citation>
    <scope>NUCLEOTIDE SEQUENCE</scope>
    <source>
        <strain evidence="1">AU212A</strain>
    </source>
</reference>
<gene>
    <name evidence="1" type="ORF">SCALOS_LOCUS8023</name>
</gene>
<evidence type="ECO:0000313" key="1">
    <source>
        <dbReference type="EMBL" id="CAG8632637.1"/>
    </source>
</evidence>
<evidence type="ECO:0000313" key="2">
    <source>
        <dbReference type="Proteomes" id="UP000789860"/>
    </source>
</evidence>
<protein>
    <submittedName>
        <fullName evidence="1">10855_t:CDS:1</fullName>
    </submittedName>
</protein>
<organism evidence="1 2">
    <name type="scientific">Scutellospora calospora</name>
    <dbReference type="NCBI Taxonomy" id="85575"/>
    <lineage>
        <taxon>Eukaryota</taxon>
        <taxon>Fungi</taxon>
        <taxon>Fungi incertae sedis</taxon>
        <taxon>Mucoromycota</taxon>
        <taxon>Glomeromycotina</taxon>
        <taxon>Glomeromycetes</taxon>
        <taxon>Diversisporales</taxon>
        <taxon>Gigasporaceae</taxon>
        <taxon>Scutellospora</taxon>
    </lineage>
</organism>
<feature type="non-terminal residue" evidence="1">
    <location>
        <position position="1"/>
    </location>
</feature>
<keyword evidence="2" id="KW-1185">Reference proteome</keyword>
<dbReference type="EMBL" id="CAJVPM010019994">
    <property type="protein sequence ID" value="CAG8632637.1"/>
    <property type="molecule type" value="Genomic_DNA"/>
</dbReference>
<dbReference type="Proteomes" id="UP000789860">
    <property type="component" value="Unassembled WGS sequence"/>
</dbReference>
<sequence length="203" mass="23606">WAIGTYPIGQEKNEIELKLFLPINPNERDPEIQAIFEKDEYFSSMLVKNNEHAVIQTQVTDYIWGKDLIFVIDQMEIIKNDIYVYANDISYIDIPLTKKKIFDDKSLKEISSPTKSIRSKVLYVHQIITGELEKTSENKSLQSLNFNGLIDEQYTGNSQLLKCVKTEEPYEVTKELSNNKDSELTDINDEFVEIDRELEIDTK</sequence>
<accession>A0ACA9N4Y2</accession>
<name>A0ACA9N4Y2_9GLOM</name>
<comment type="caution">
    <text evidence="1">The sequence shown here is derived from an EMBL/GenBank/DDBJ whole genome shotgun (WGS) entry which is preliminary data.</text>
</comment>